<dbReference type="PANTHER" id="PTHR36837:SF5">
    <property type="entry name" value="POLY-3-HYDROXYBUTYRATE SYNTHASE"/>
    <property type="match status" value="1"/>
</dbReference>
<feature type="domain" description="AB hydrolase-1" evidence="3">
    <location>
        <begin position="242"/>
        <end position="480"/>
    </location>
</feature>
<evidence type="ECO:0000313" key="6">
    <source>
        <dbReference type="Proteomes" id="UP001479933"/>
    </source>
</evidence>
<keyword evidence="1" id="KW-0808">Transferase</keyword>
<evidence type="ECO:0000256" key="2">
    <source>
        <dbReference type="ARBA" id="ARBA00023315"/>
    </source>
</evidence>
<organism evidence="5 6">
    <name type="scientific">Gordonia hydrophobica</name>
    <dbReference type="NCBI Taxonomy" id="40516"/>
    <lineage>
        <taxon>Bacteria</taxon>
        <taxon>Bacillati</taxon>
        <taxon>Actinomycetota</taxon>
        <taxon>Actinomycetes</taxon>
        <taxon>Mycobacteriales</taxon>
        <taxon>Gordoniaceae</taxon>
        <taxon>Gordonia</taxon>
    </lineage>
</organism>
<dbReference type="Pfam" id="PF00561">
    <property type="entry name" value="Abhydrolase_1"/>
    <property type="match status" value="1"/>
</dbReference>
<dbReference type="InterPro" id="IPR010941">
    <property type="entry name" value="PhaC_N"/>
</dbReference>
<protein>
    <submittedName>
        <fullName evidence="5">Alpha/beta fold hydrolase</fullName>
    </submittedName>
</protein>
<dbReference type="SUPFAM" id="SSF53474">
    <property type="entry name" value="alpha/beta-Hydrolases"/>
    <property type="match status" value="1"/>
</dbReference>
<keyword evidence="6" id="KW-1185">Reference proteome</keyword>
<dbReference type="InterPro" id="IPR000073">
    <property type="entry name" value="AB_hydrolase_1"/>
</dbReference>
<reference evidence="5 6" key="1">
    <citation type="journal article" date="2023" name="Virus Evol.">
        <title>Computational host range prediction-The good, the bad, and the ugly.</title>
        <authorList>
            <person name="Howell A.A."/>
            <person name="Versoza C.J."/>
            <person name="Pfeifer S.P."/>
        </authorList>
    </citation>
    <scope>NUCLEOTIDE SEQUENCE [LARGE SCALE GENOMIC DNA]</scope>
    <source>
        <strain evidence="5 6">1610/1b</strain>
    </source>
</reference>
<dbReference type="EMBL" id="CP136137">
    <property type="protein sequence ID" value="WYY09163.1"/>
    <property type="molecule type" value="Genomic_DNA"/>
</dbReference>
<dbReference type="InterPro" id="IPR051321">
    <property type="entry name" value="PHA/PHB_synthase"/>
</dbReference>
<keyword evidence="2" id="KW-0012">Acyltransferase</keyword>
<evidence type="ECO:0000256" key="1">
    <source>
        <dbReference type="ARBA" id="ARBA00022679"/>
    </source>
</evidence>
<dbReference type="Pfam" id="PF07167">
    <property type="entry name" value="PhaC_N"/>
    <property type="match status" value="1"/>
</dbReference>
<proteinExistence type="predicted"/>
<keyword evidence="5" id="KW-0378">Hydrolase</keyword>
<gene>
    <name evidence="5" type="ORF">RVF87_08945</name>
</gene>
<accession>A0ABZ2U5W9</accession>
<feature type="domain" description="Poly-beta-hydroxybutyrate polymerase N-terminal" evidence="4">
    <location>
        <begin position="71"/>
        <end position="240"/>
    </location>
</feature>
<name>A0ABZ2U5W9_9ACTN</name>
<dbReference type="RefSeq" id="WP_066163826.1">
    <property type="nucleotide sequence ID" value="NZ_CP136137.1"/>
</dbReference>
<dbReference type="GO" id="GO:0016787">
    <property type="term" value="F:hydrolase activity"/>
    <property type="evidence" value="ECO:0007669"/>
    <property type="project" value="UniProtKB-KW"/>
</dbReference>
<evidence type="ECO:0000259" key="3">
    <source>
        <dbReference type="Pfam" id="PF00561"/>
    </source>
</evidence>
<evidence type="ECO:0000313" key="5">
    <source>
        <dbReference type="EMBL" id="WYY09163.1"/>
    </source>
</evidence>
<dbReference type="Proteomes" id="UP001479933">
    <property type="component" value="Chromosome"/>
</dbReference>
<evidence type="ECO:0000259" key="4">
    <source>
        <dbReference type="Pfam" id="PF07167"/>
    </source>
</evidence>
<dbReference type="PANTHER" id="PTHR36837">
    <property type="entry name" value="POLY(3-HYDROXYALKANOATE) POLYMERASE SUBUNIT PHAC"/>
    <property type="match status" value="1"/>
</dbReference>
<sequence>MSLLPTRITAEIDPLGWLESTFRTGTDIAKNPRSVARAAGRFVNRIATVPDNTARVAFGLGDVDAAPESVRDRRFSDTAWHENPAYFAVLESYFAARALALDLVDSAESDAVTTAKARAFVELLCDALSPSNSPLLNPTVLTTAINTGGKSLVRGARYAASDLVNRNGRPVRVDMDAFTVGENMACTEGQVVFRNELIELIQYAPQTDQVHATPLLASPPWINKYYIMDLGPGRSLIEWAVQHGRTVFAISYRNPDESMRSVTFDDYLELGIRSALGAVQDITGAPKVDVLAVCLGGAMTAIAAGTGDDRIGDLTLINTILDYSETGDLGFMTDPKTLDNLDALMAKKGYLSGDSMAQTFDLLRANDLIFSYWVSRWMLGEAPPAFDLLVWNEDSTNMPAAMHTQYLRQLYSENLLAQGELKMCDTAVDLSAFDGDVYIVGAIGDHIVPWKTSYAGAKLFGKDARYILSNGGHIAGIVNPASKKTWSAAIGAPDAPSPELPADPDAWRDAATVTKNSWWDDWAVWSSTRAGELQDPPTMGSAAHPVITPAPGTYVLE</sequence>
<dbReference type="Gene3D" id="3.40.50.1820">
    <property type="entry name" value="alpha/beta hydrolase"/>
    <property type="match status" value="1"/>
</dbReference>
<dbReference type="InterPro" id="IPR029058">
    <property type="entry name" value="AB_hydrolase_fold"/>
</dbReference>